<dbReference type="SMART" id="SM00490">
    <property type="entry name" value="HELICc"/>
    <property type="match status" value="1"/>
</dbReference>
<dbReference type="InterPro" id="IPR011545">
    <property type="entry name" value="DEAD/DEAH_box_helicase_dom"/>
</dbReference>
<evidence type="ECO:0000256" key="7">
    <source>
        <dbReference type="ARBA" id="ARBA00047984"/>
    </source>
</evidence>
<feature type="region of interest" description="Disordered" evidence="8">
    <location>
        <begin position="220"/>
        <end position="239"/>
    </location>
</feature>
<keyword evidence="3 11" id="KW-0378">Hydrolase</keyword>
<name>A0A5J5F0U3_9PEZI</name>
<accession>A0A5J5F0U3</accession>
<evidence type="ECO:0000256" key="2">
    <source>
        <dbReference type="ARBA" id="ARBA00022741"/>
    </source>
</evidence>
<dbReference type="EMBL" id="VXIS01000062">
    <property type="protein sequence ID" value="KAA8909033.1"/>
    <property type="molecule type" value="Genomic_DNA"/>
</dbReference>
<evidence type="ECO:0000259" key="10">
    <source>
        <dbReference type="PROSITE" id="PS51194"/>
    </source>
</evidence>
<evidence type="ECO:0000313" key="11">
    <source>
        <dbReference type="EMBL" id="KAA8909033.1"/>
    </source>
</evidence>
<dbReference type="Gene3D" id="3.40.50.300">
    <property type="entry name" value="P-loop containing nucleotide triphosphate hydrolases"/>
    <property type="match status" value="2"/>
</dbReference>
<dbReference type="PROSITE" id="PS51194">
    <property type="entry name" value="HELICASE_CTER"/>
    <property type="match status" value="1"/>
</dbReference>
<keyword evidence="6" id="KW-0694">RNA-binding</keyword>
<dbReference type="InParanoid" id="A0A5J5F0U3"/>
<evidence type="ECO:0000259" key="9">
    <source>
        <dbReference type="PROSITE" id="PS51192"/>
    </source>
</evidence>
<evidence type="ECO:0000256" key="3">
    <source>
        <dbReference type="ARBA" id="ARBA00022801"/>
    </source>
</evidence>
<reference evidence="11 12" key="1">
    <citation type="submission" date="2019-09" db="EMBL/GenBank/DDBJ databases">
        <title>Draft genome of the ectomycorrhizal ascomycete Sphaerosporella brunnea.</title>
        <authorList>
            <consortium name="DOE Joint Genome Institute"/>
            <person name="Benucci G.M."/>
            <person name="Marozzi G."/>
            <person name="Antonielli L."/>
            <person name="Sanchez S."/>
            <person name="Marco P."/>
            <person name="Wang X."/>
            <person name="Falini L.B."/>
            <person name="Barry K."/>
            <person name="Haridas S."/>
            <person name="Lipzen A."/>
            <person name="Labutti K."/>
            <person name="Grigoriev I.V."/>
            <person name="Murat C."/>
            <person name="Martin F."/>
            <person name="Albertini E."/>
            <person name="Donnini D."/>
            <person name="Bonito G."/>
        </authorList>
    </citation>
    <scope>NUCLEOTIDE SEQUENCE [LARGE SCALE GENOMIC DNA]</scope>
    <source>
        <strain evidence="11 12">Sb_GMNB300</strain>
    </source>
</reference>
<protein>
    <recommendedName>
        <fullName evidence="1">RNA helicase</fullName>
        <ecNumber evidence="1">3.6.4.13</ecNumber>
    </recommendedName>
</protein>
<evidence type="ECO:0000313" key="12">
    <source>
        <dbReference type="Proteomes" id="UP000326924"/>
    </source>
</evidence>
<keyword evidence="2" id="KW-0547">Nucleotide-binding</keyword>
<proteinExistence type="predicted"/>
<organism evidence="11 12">
    <name type="scientific">Sphaerosporella brunnea</name>
    <dbReference type="NCBI Taxonomy" id="1250544"/>
    <lineage>
        <taxon>Eukaryota</taxon>
        <taxon>Fungi</taxon>
        <taxon>Dikarya</taxon>
        <taxon>Ascomycota</taxon>
        <taxon>Pezizomycotina</taxon>
        <taxon>Pezizomycetes</taxon>
        <taxon>Pezizales</taxon>
        <taxon>Pyronemataceae</taxon>
        <taxon>Sphaerosporella</taxon>
    </lineage>
</organism>
<feature type="domain" description="Helicase C-terminal" evidence="10">
    <location>
        <begin position="421"/>
        <end position="569"/>
    </location>
</feature>
<dbReference type="GO" id="GO:0003724">
    <property type="term" value="F:RNA helicase activity"/>
    <property type="evidence" value="ECO:0007669"/>
    <property type="project" value="UniProtKB-EC"/>
</dbReference>
<gene>
    <name evidence="11" type="ORF">FN846DRAFT_640911</name>
</gene>
<dbReference type="AlphaFoldDB" id="A0A5J5F0U3"/>
<dbReference type="GO" id="GO:0003723">
    <property type="term" value="F:RNA binding"/>
    <property type="evidence" value="ECO:0007669"/>
    <property type="project" value="UniProtKB-KW"/>
</dbReference>
<feature type="domain" description="Helicase ATP-binding" evidence="9">
    <location>
        <begin position="183"/>
        <end position="390"/>
    </location>
</feature>
<dbReference type="EC" id="3.6.4.13" evidence="1"/>
<dbReference type="GO" id="GO:0005524">
    <property type="term" value="F:ATP binding"/>
    <property type="evidence" value="ECO:0007669"/>
    <property type="project" value="UniProtKB-KW"/>
</dbReference>
<evidence type="ECO:0000256" key="8">
    <source>
        <dbReference type="SAM" id="MobiDB-lite"/>
    </source>
</evidence>
<comment type="catalytic activity">
    <reaction evidence="7">
        <text>ATP + H2O = ADP + phosphate + H(+)</text>
        <dbReference type="Rhea" id="RHEA:13065"/>
        <dbReference type="ChEBI" id="CHEBI:15377"/>
        <dbReference type="ChEBI" id="CHEBI:15378"/>
        <dbReference type="ChEBI" id="CHEBI:30616"/>
        <dbReference type="ChEBI" id="CHEBI:43474"/>
        <dbReference type="ChEBI" id="CHEBI:456216"/>
        <dbReference type="EC" id="3.6.4.13"/>
    </reaction>
</comment>
<dbReference type="InterPro" id="IPR027417">
    <property type="entry name" value="P-loop_NTPase"/>
</dbReference>
<dbReference type="InterPro" id="IPR001650">
    <property type="entry name" value="Helicase_C-like"/>
</dbReference>
<evidence type="ECO:0000256" key="1">
    <source>
        <dbReference type="ARBA" id="ARBA00012552"/>
    </source>
</evidence>
<dbReference type="Pfam" id="PF00270">
    <property type="entry name" value="DEAD"/>
    <property type="match status" value="1"/>
</dbReference>
<feature type="region of interest" description="Disordered" evidence="8">
    <location>
        <begin position="72"/>
        <end position="105"/>
    </location>
</feature>
<comment type="caution">
    <text evidence="11">The sequence shown here is derived from an EMBL/GenBank/DDBJ whole genome shotgun (WGS) entry which is preliminary data.</text>
</comment>
<dbReference type="InterPro" id="IPR014001">
    <property type="entry name" value="Helicase_ATP-bd"/>
</dbReference>
<evidence type="ECO:0000256" key="5">
    <source>
        <dbReference type="ARBA" id="ARBA00022840"/>
    </source>
</evidence>
<dbReference type="SMART" id="SM00487">
    <property type="entry name" value="DEXDc"/>
    <property type="match status" value="1"/>
</dbReference>
<dbReference type="FunCoup" id="A0A5J5F0U3">
    <property type="interactions" value="119"/>
</dbReference>
<feature type="compositionally biased region" description="Basic and acidic residues" evidence="8">
    <location>
        <begin position="81"/>
        <end position="93"/>
    </location>
</feature>
<dbReference type="SUPFAM" id="SSF52540">
    <property type="entry name" value="P-loop containing nucleoside triphosphate hydrolases"/>
    <property type="match status" value="1"/>
</dbReference>
<keyword evidence="4" id="KW-0347">Helicase</keyword>
<evidence type="ECO:0000256" key="4">
    <source>
        <dbReference type="ARBA" id="ARBA00022806"/>
    </source>
</evidence>
<dbReference type="OrthoDB" id="10256233at2759"/>
<dbReference type="PANTHER" id="PTHR47960">
    <property type="entry name" value="DEAD-BOX ATP-DEPENDENT RNA HELICASE 50"/>
    <property type="match status" value="1"/>
</dbReference>
<keyword evidence="5" id="KW-0067">ATP-binding</keyword>
<keyword evidence="12" id="KW-1185">Reference proteome</keyword>
<dbReference type="Pfam" id="PF00271">
    <property type="entry name" value="Helicase_C"/>
    <property type="match status" value="1"/>
</dbReference>
<dbReference type="PROSITE" id="PS51192">
    <property type="entry name" value="HELICASE_ATP_BIND_1"/>
    <property type="match status" value="1"/>
</dbReference>
<evidence type="ECO:0000256" key="6">
    <source>
        <dbReference type="ARBA" id="ARBA00022884"/>
    </source>
</evidence>
<sequence>MLRFSAQCSQCLNSIGRTGMPPSIFVRSMAHDAAQKKRPSRLVLSNKVAFYGKKKRNADPYTIPGLNRRTANIPERILNSNKERAEKRTDAKANSKSKPPRPMKHMKMQQALAPVARTARNVAQGWIQSLDSFDDFELLPSVQQAIVEEALGSLETVAPTAVQKLAIPTLIGQHTGRRRGEATSRRSGVETYLIAAETGSGKTLAYSVPVIDAIKRQEMEEQELEQQERGENPSSTAAADTDLEIPVVETNALDGKPRAVIIVPTSELVAQVGDVIKSFGHVVKFRTTLVSRDIPPEIIRKRLLGRIVDVVVCTPHLLNSLTETNPALLSRCTHIVVDEADSLFDRSFSPVTTALIGQCANLKKLILCSATIPRSLDTRLRSLYPDMKRLVTPNLHVVPRRVQLQIVDVDNNLYHGDKQLACADTLYTIAKDGTEEGFIKKVIVFVNERETATGLAEYLRSKDIDAVAFTRDSLERKQTEILELFTGAKQDVAPDIVGRQRMKVMVTTDIASRGVDTKTVKNVVLFDKPQSSIDLIHRIGRTGRAGRRGRAVMLVDKRTNKGWVKDIKT</sequence>
<dbReference type="GO" id="GO:0016787">
    <property type="term" value="F:hydrolase activity"/>
    <property type="evidence" value="ECO:0007669"/>
    <property type="project" value="UniProtKB-KW"/>
</dbReference>
<dbReference type="Proteomes" id="UP000326924">
    <property type="component" value="Unassembled WGS sequence"/>
</dbReference>